<keyword evidence="1" id="KW-0472">Membrane</keyword>
<reference evidence="2 3" key="1">
    <citation type="journal article" date="2021" name="ISME Commun">
        <title>Automated analysis of genomic sequences facilitates high-throughput and comprehensive description of bacteria.</title>
        <authorList>
            <person name="Hitch T.C.A."/>
        </authorList>
    </citation>
    <scope>NUCLEOTIDE SEQUENCE [LARGE SCALE GENOMIC DNA]</scope>
    <source>
        <strain evidence="2 3">Sanger_109</strain>
    </source>
</reference>
<dbReference type="RefSeq" id="WP_158425419.1">
    <property type="nucleotide sequence ID" value="NZ_JAOQJQ010000004.1"/>
</dbReference>
<organism evidence="2 3">
    <name type="scientific">Brotonthovivens ammoniilytica</name>
    <dbReference type="NCBI Taxonomy" id="2981725"/>
    <lineage>
        <taxon>Bacteria</taxon>
        <taxon>Bacillati</taxon>
        <taxon>Bacillota</taxon>
        <taxon>Clostridia</taxon>
        <taxon>Lachnospirales</taxon>
        <taxon>Lachnospiraceae</taxon>
        <taxon>Brotonthovivens</taxon>
    </lineage>
</organism>
<keyword evidence="1" id="KW-0812">Transmembrane</keyword>
<protein>
    <recommendedName>
        <fullName evidence="4">ABC transporter permease</fullName>
    </recommendedName>
</protein>
<proteinExistence type="predicted"/>
<evidence type="ECO:0008006" key="4">
    <source>
        <dbReference type="Google" id="ProtNLM"/>
    </source>
</evidence>
<feature type="transmembrane region" description="Helical" evidence="1">
    <location>
        <begin position="103"/>
        <end position="128"/>
    </location>
</feature>
<keyword evidence="1" id="KW-1133">Transmembrane helix</keyword>
<feature type="transmembrane region" description="Helical" evidence="1">
    <location>
        <begin position="148"/>
        <end position="172"/>
    </location>
</feature>
<feature type="transmembrane region" description="Helical" evidence="1">
    <location>
        <begin position="225"/>
        <end position="247"/>
    </location>
</feature>
<evidence type="ECO:0000313" key="2">
    <source>
        <dbReference type="EMBL" id="MCU6762712.1"/>
    </source>
</evidence>
<name>A0ABT2TKG6_9FIRM</name>
<accession>A0ABT2TKG6</accession>
<dbReference type="Proteomes" id="UP001652442">
    <property type="component" value="Unassembled WGS sequence"/>
</dbReference>
<evidence type="ECO:0000256" key="1">
    <source>
        <dbReference type="SAM" id="Phobius"/>
    </source>
</evidence>
<comment type="caution">
    <text evidence="2">The sequence shown here is derived from an EMBL/GenBank/DDBJ whole genome shotgun (WGS) entry which is preliminary data.</text>
</comment>
<feature type="transmembrane region" description="Helical" evidence="1">
    <location>
        <begin position="16"/>
        <end position="35"/>
    </location>
</feature>
<gene>
    <name evidence="2" type="ORF">OCV88_10240</name>
</gene>
<dbReference type="CDD" id="cd14279">
    <property type="entry name" value="CUE"/>
    <property type="match status" value="1"/>
</dbReference>
<dbReference type="EMBL" id="JAOQJQ010000004">
    <property type="protein sequence ID" value="MCU6762712.1"/>
    <property type="molecule type" value="Genomic_DNA"/>
</dbReference>
<evidence type="ECO:0000313" key="3">
    <source>
        <dbReference type="Proteomes" id="UP001652442"/>
    </source>
</evidence>
<feature type="transmembrane region" description="Helical" evidence="1">
    <location>
        <begin position="184"/>
        <end position="205"/>
    </location>
</feature>
<keyword evidence="3" id="KW-1185">Reference proteome</keyword>
<sequence length="254" mass="27700">MLGKLMKYELKSSGRLLMLLYAAILVVALIGGVMIRGSVVVGKELPLLILFIIYLILVTAMMIITLVVIVGRFFKSLLSQEGYLMHTLPVPTWNHVLCKTLTALIWIVLAAAVLFVSGALFLVGAGATRDMFAALDLESIRNVLSQNGGILILAIAVLIMQLVRIVLQAYVSMAVGATANKHKIFFSFLAFVVIVIILNIITALVAAGSMTHNFSIFAFSGYRTLIYQLIFDGVLSVVFFGGTTLFLKKKLNLE</sequence>
<feature type="transmembrane region" description="Helical" evidence="1">
    <location>
        <begin position="47"/>
        <end position="70"/>
    </location>
</feature>